<organism evidence="4 5">
    <name type="scientific">Ferranicluibacter rubi</name>
    <dbReference type="NCBI Taxonomy" id="2715133"/>
    <lineage>
        <taxon>Bacteria</taxon>
        <taxon>Pseudomonadati</taxon>
        <taxon>Pseudomonadota</taxon>
        <taxon>Alphaproteobacteria</taxon>
        <taxon>Hyphomicrobiales</taxon>
        <taxon>Rhizobiaceae</taxon>
        <taxon>Ferranicluibacter</taxon>
    </lineage>
</organism>
<name>A0AA43ZG28_9HYPH</name>
<feature type="domain" description="DUF4168" evidence="3">
    <location>
        <begin position="71"/>
        <end position="147"/>
    </location>
</feature>
<evidence type="ECO:0000313" key="4">
    <source>
        <dbReference type="EMBL" id="NHT76395.1"/>
    </source>
</evidence>
<dbReference type="EMBL" id="JAANCM010000005">
    <property type="protein sequence ID" value="NHT76395.1"/>
    <property type="molecule type" value="Genomic_DNA"/>
</dbReference>
<gene>
    <name evidence="4" type="ORF">G8E10_11655</name>
</gene>
<keyword evidence="5" id="KW-1185">Reference proteome</keyword>
<evidence type="ECO:0000259" key="3">
    <source>
        <dbReference type="Pfam" id="PF13767"/>
    </source>
</evidence>
<dbReference type="Pfam" id="PF13767">
    <property type="entry name" value="DUF4168"/>
    <property type="match status" value="1"/>
</dbReference>
<feature type="compositionally biased region" description="Polar residues" evidence="1">
    <location>
        <begin position="43"/>
        <end position="54"/>
    </location>
</feature>
<feature type="chain" id="PRO_5041242896" evidence="2">
    <location>
        <begin position="37"/>
        <end position="159"/>
    </location>
</feature>
<feature type="region of interest" description="Disordered" evidence="1">
    <location>
        <begin position="39"/>
        <end position="60"/>
    </location>
</feature>
<accession>A0AA43ZG28</accession>
<proteinExistence type="predicted"/>
<keyword evidence="2" id="KW-0732">Signal</keyword>
<evidence type="ECO:0000313" key="5">
    <source>
        <dbReference type="Proteomes" id="UP001155840"/>
    </source>
</evidence>
<dbReference type="RefSeq" id="WP_167129049.1">
    <property type="nucleotide sequence ID" value="NZ_JAANCM010000005.1"/>
</dbReference>
<sequence>MNNRPTTLRTKAASTPVASLTAALLGILVVQSPAFAQGAAEPQATQPRTPQAGASQVPAPQAQIPQAAFTDEKLKAFAVAYLQVDKVRQDYTQKIGTTTDAAAKQKLQNEANQQMIKAVETSPGMSLNDYKTIITAAQSDPTVARKVQENLQKNPASAD</sequence>
<dbReference type="Proteomes" id="UP001155840">
    <property type="component" value="Unassembled WGS sequence"/>
</dbReference>
<feature type="signal peptide" evidence="2">
    <location>
        <begin position="1"/>
        <end position="36"/>
    </location>
</feature>
<reference evidence="4" key="1">
    <citation type="submission" date="2020-03" db="EMBL/GenBank/DDBJ databases">
        <title>Ferranicluibacter endophyticum gen. nov., sp. nov., a new genus isolated from Rubus ulmifolius Schott. stem.</title>
        <authorList>
            <person name="Roca-Couso R."/>
            <person name="Flores-Felix J.D."/>
            <person name="Igual J.M."/>
            <person name="Rivas R."/>
        </authorList>
    </citation>
    <scope>NUCLEOTIDE SEQUENCE</scope>
    <source>
        <strain evidence="4">CRRU44</strain>
    </source>
</reference>
<dbReference type="AlphaFoldDB" id="A0AA43ZG28"/>
<protein>
    <submittedName>
        <fullName evidence="4">DUF4168 domain-containing protein</fullName>
    </submittedName>
</protein>
<comment type="caution">
    <text evidence="4">The sequence shown here is derived from an EMBL/GenBank/DDBJ whole genome shotgun (WGS) entry which is preliminary data.</text>
</comment>
<dbReference type="InterPro" id="IPR025433">
    <property type="entry name" value="DUF4168"/>
</dbReference>
<evidence type="ECO:0000256" key="1">
    <source>
        <dbReference type="SAM" id="MobiDB-lite"/>
    </source>
</evidence>
<evidence type="ECO:0000256" key="2">
    <source>
        <dbReference type="SAM" id="SignalP"/>
    </source>
</evidence>